<reference evidence="2" key="1">
    <citation type="journal article" date="2005" name="BMC Biol.">
        <title>The sequence of rice chromosomes 11 and 12, rich in disease resistance genes and recent gene duplications.</title>
        <authorList>
            <consortium name="The rice chromosomes 11 and 12 sequencing consortia"/>
        </authorList>
    </citation>
    <scope>NUCLEOTIDE SEQUENCE [LARGE SCALE GENOMIC DNA]</scope>
</reference>
<protein>
    <recommendedName>
        <fullName evidence="3">Retrotransposon protein, putative, Ty3-gypsy subclass</fullName>
    </recommendedName>
</protein>
<evidence type="ECO:0000313" key="2">
    <source>
        <dbReference type="EMBL" id="ABA98264.1"/>
    </source>
</evidence>
<dbReference type="EMBL" id="DP000011">
    <property type="protein sequence ID" value="ABA98264.1"/>
    <property type="molecule type" value="Genomic_DNA"/>
</dbReference>
<reference evidence="2" key="2">
    <citation type="submission" date="2005-04" db="EMBL/GenBank/DDBJ databases">
        <authorList>
            <person name="Buell C.R."/>
            <person name="Wing R.A."/>
            <person name="McCombie W.A."/>
            <person name="Ouyang S."/>
        </authorList>
    </citation>
    <scope>NUCLEOTIDE SEQUENCE</scope>
</reference>
<gene>
    <name evidence="2" type="ordered locus">LOC_Os12g30380</name>
</gene>
<evidence type="ECO:0000256" key="1">
    <source>
        <dbReference type="SAM" id="MobiDB-lite"/>
    </source>
</evidence>
<proteinExistence type="predicted"/>
<reference evidence="2" key="3">
    <citation type="submission" date="2006-01" db="EMBL/GenBank/DDBJ databases">
        <authorList>
            <person name="Buell R."/>
        </authorList>
    </citation>
    <scope>NUCLEOTIDE SEQUENCE</scope>
</reference>
<dbReference type="AlphaFoldDB" id="Q2QQN9"/>
<feature type="region of interest" description="Disordered" evidence="1">
    <location>
        <begin position="1"/>
        <end position="100"/>
    </location>
</feature>
<accession>Q2QQN9</accession>
<name>Q2QQN9_ORYSJ</name>
<feature type="compositionally biased region" description="Low complexity" evidence="1">
    <location>
        <begin position="19"/>
        <end position="29"/>
    </location>
</feature>
<evidence type="ECO:0008006" key="3">
    <source>
        <dbReference type="Google" id="ProtNLM"/>
    </source>
</evidence>
<sequence>MARRRRRTTAGGDRRRGETAAAGAKAAAVAEDDGARAEGGGAHGGEERKEERGFLTEAMAATGVGRDERRPALPTTADGVEHNLGKAMTGLGEGEDDHGH</sequence>
<feature type="compositionally biased region" description="Basic and acidic residues" evidence="1">
    <location>
        <begin position="44"/>
        <end position="54"/>
    </location>
</feature>
<organism evidence="2">
    <name type="scientific">Oryza sativa subsp. japonica</name>
    <name type="common">Rice</name>
    <dbReference type="NCBI Taxonomy" id="39947"/>
    <lineage>
        <taxon>Eukaryota</taxon>
        <taxon>Viridiplantae</taxon>
        <taxon>Streptophyta</taxon>
        <taxon>Embryophyta</taxon>
        <taxon>Tracheophyta</taxon>
        <taxon>Spermatophyta</taxon>
        <taxon>Magnoliopsida</taxon>
        <taxon>Liliopsida</taxon>
        <taxon>Poales</taxon>
        <taxon>Poaceae</taxon>
        <taxon>BOP clade</taxon>
        <taxon>Oryzoideae</taxon>
        <taxon>Oryzeae</taxon>
        <taxon>Oryzinae</taxon>
        <taxon>Oryza</taxon>
        <taxon>Oryza sativa</taxon>
    </lineage>
</organism>